<feature type="transmembrane region" description="Helical" evidence="6">
    <location>
        <begin position="49"/>
        <end position="71"/>
    </location>
</feature>
<protein>
    <submittedName>
        <fullName evidence="8">Sugar phosphate permease</fullName>
    </submittedName>
</protein>
<evidence type="ECO:0000313" key="9">
    <source>
        <dbReference type="Proteomes" id="UP000276634"/>
    </source>
</evidence>
<dbReference type="EMBL" id="RJVI01000002">
    <property type="protein sequence ID" value="ROR32776.1"/>
    <property type="molecule type" value="Genomic_DNA"/>
</dbReference>
<dbReference type="InterPro" id="IPR011701">
    <property type="entry name" value="MFS"/>
</dbReference>
<dbReference type="PROSITE" id="PS50850">
    <property type="entry name" value="MFS"/>
    <property type="match status" value="1"/>
</dbReference>
<comment type="subcellular location">
    <subcellularLocation>
        <location evidence="1">Cell membrane</location>
        <topology evidence="1">Multi-pass membrane protein</topology>
    </subcellularLocation>
</comment>
<accession>A0A3N1Y1S9</accession>
<feature type="transmembrane region" description="Helical" evidence="6">
    <location>
        <begin position="168"/>
        <end position="188"/>
    </location>
</feature>
<keyword evidence="2" id="KW-1003">Cell membrane</keyword>
<dbReference type="Pfam" id="PF07690">
    <property type="entry name" value="MFS_1"/>
    <property type="match status" value="1"/>
</dbReference>
<keyword evidence="9" id="KW-1185">Reference proteome</keyword>
<dbReference type="Gene3D" id="1.20.1250.20">
    <property type="entry name" value="MFS general substrate transporter like domains"/>
    <property type="match status" value="1"/>
</dbReference>
<evidence type="ECO:0000259" key="7">
    <source>
        <dbReference type="PROSITE" id="PS50850"/>
    </source>
</evidence>
<evidence type="ECO:0000256" key="4">
    <source>
        <dbReference type="ARBA" id="ARBA00022989"/>
    </source>
</evidence>
<evidence type="ECO:0000256" key="6">
    <source>
        <dbReference type="SAM" id="Phobius"/>
    </source>
</evidence>
<reference evidence="8 9" key="1">
    <citation type="submission" date="2018-11" db="EMBL/GenBank/DDBJ databases">
        <title>Genomic Encyclopedia of Type Strains, Phase IV (KMG-IV): sequencing the most valuable type-strain genomes for metagenomic binning, comparative biology and taxonomic classification.</title>
        <authorList>
            <person name="Goeker M."/>
        </authorList>
    </citation>
    <scope>NUCLEOTIDE SEQUENCE [LARGE SCALE GENOMIC DNA]</scope>
    <source>
        <strain evidence="8 9">DSM 100275</strain>
    </source>
</reference>
<dbReference type="Proteomes" id="UP000276634">
    <property type="component" value="Unassembled WGS sequence"/>
</dbReference>
<evidence type="ECO:0000256" key="1">
    <source>
        <dbReference type="ARBA" id="ARBA00004651"/>
    </source>
</evidence>
<dbReference type="AlphaFoldDB" id="A0A3N1Y1S9"/>
<comment type="caution">
    <text evidence="8">The sequence shown here is derived from an EMBL/GenBank/DDBJ whole genome shotgun (WGS) entry which is preliminary data.</text>
</comment>
<feature type="transmembrane region" description="Helical" evidence="6">
    <location>
        <begin position="9"/>
        <end position="29"/>
    </location>
</feature>
<dbReference type="RefSeq" id="WP_123401680.1">
    <property type="nucleotide sequence ID" value="NZ_RJVI01000002.1"/>
</dbReference>
<feature type="transmembrane region" description="Helical" evidence="6">
    <location>
        <begin position="140"/>
        <end position="162"/>
    </location>
</feature>
<feature type="transmembrane region" description="Helical" evidence="6">
    <location>
        <begin position="109"/>
        <end position="128"/>
    </location>
</feature>
<feature type="transmembrane region" description="Helical" evidence="6">
    <location>
        <begin position="209"/>
        <end position="232"/>
    </location>
</feature>
<gene>
    <name evidence="8" type="ORF">EDC57_1987</name>
</gene>
<name>A0A3N1Y1S9_9GAMM</name>
<dbReference type="GO" id="GO:0005886">
    <property type="term" value="C:plasma membrane"/>
    <property type="evidence" value="ECO:0007669"/>
    <property type="project" value="UniProtKB-SubCell"/>
</dbReference>
<evidence type="ECO:0000256" key="3">
    <source>
        <dbReference type="ARBA" id="ARBA00022692"/>
    </source>
</evidence>
<keyword evidence="4 6" id="KW-1133">Transmembrane helix</keyword>
<feature type="transmembrane region" description="Helical" evidence="6">
    <location>
        <begin position="252"/>
        <end position="273"/>
    </location>
</feature>
<dbReference type="PANTHER" id="PTHR43124">
    <property type="entry name" value="PURINE EFFLUX PUMP PBUE"/>
    <property type="match status" value="1"/>
</dbReference>
<evidence type="ECO:0000256" key="5">
    <source>
        <dbReference type="ARBA" id="ARBA00023136"/>
    </source>
</evidence>
<feature type="transmembrane region" description="Helical" evidence="6">
    <location>
        <begin position="310"/>
        <end position="331"/>
    </location>
</feature>
<feature type="domain" description="Major facilitator superfamily (MFS) profile" evidence="7">
    <location>
        <begin position="13"/>
        <end position="404"/>
    </location>
</feature>
<evidence type="ECO:0000313" key="8">
    <source>
        <dbReference type="EMBL" id="ROR32776.1"/>
    </source>
</evidence>
<feature type="transmembrane region" description="Helical" evidence="6">
    <location>
        <begin position="83"/>
        <end position="103"/>
    </location>
</feature>
<feature type="transmembrane region" description="Helical" evidence="6">
    <location>
        <begin position="343"/>
        <end position="361"/>
    </location>
</feature>
<sequence length="429" mass="44424">MDATALRTVMVRVFPPFAFGYFLSYLYRVVNSVIAPDLVRELGLDAADLGLLTSTYFLTFAAFQLPLGMLLDRFGPRRTEAVLLLFAAAGALLFALAGGLGGLVLGRALVGFGVSACLMAAFKAYVVWVPPARLPLVNGFQMAAGGLGALSATAPVQAALAVTDWRGVFLGLAALTLLCALLIFLVVPERRDAHHAEPLRAQLAGVAEVFTSATFWRIAPVTVLSQATFLAIQSLWLGPWLADVAGLGRDAAAARLALVAAAMVAGFIVIGGLAERLARCGVSTAAVAVAGMGAFMAVQLALVAPGTPPLTLLLVLFGLLGTSGIVSYAALSQAFPRHLAGRANTALNLLVFVAAFAAQWGMGGIINRWPAAGGGYEAAGYRAAFGTMLVLQLAALAWYAAAPRGVQARFIGGGRSSSPDPVNDRRTGP</sequence>
<evidence type="ECO:0000256" key="2">
    <source>
        <dbReference type="ARBA" id="ARBA00022475"/>
    </source>
</evidence>
<dbReference type="PANTHER" id="PTHR43124:SF3">
    <property type="entry name" value="CHLORAMPHENICOL EFFLUX PUMP RV0191"/>
    <property type="match status" value="1"/>
</dbReference>
<keyword evidence="3 6" id="KW-0812">Transmembrane</keyword>
<dbReference type="SUPFAM" id="SSF103473">
    <property type="entry name" value="MFS general substrate transporter"/>
    <property type="match status" value="1"/>
</dbReference>
<dbReference type="InterPro" id="IPR020846">
    <property type="entry name" value="MFS_dom"/>
</dbReference>
<feature type="transmembrane region" description="Helical" evidence="6">
    <location>
        <begin position="381"/>
        <end position="401"/>
    </location>
</feature>
<dbReference type="GO" id="GO:0022857">
    <property type="term" value="F:transmembrane transporter activity"/>
    <property type="evidence" value="ECO:0007669"/>
    <property type="project" value="InterPro"/>
</dbReference>
<dbReference type="OrthoDB" id="5291895at2"/>
<dbReference type="InterPro" id="IPR036259">
    <property type="entry name" value="MFS_trans_sf"/>
</dbReference>
<keyword evidence="5 6" id="KW-0472">Membrane</keyword>
<feature type="transmembrane region" description="Helical" evidence="6">
    <location>
        <begin position="285"/>
        <end position="304"/>
    </location>
</feature>
<organism evidence="8 9">
    <name type="scientific">Inmirania thermothiophila</name>
    <dbReference type="NCBI Taxonomy" id="1750597"/>
    <lineage>
        <taxon>Bacteria</taxon>
        <taxon>Pseudomonadati</taxon>
        <taxon>Pseudomonadota</taxon>
        <taxon>Gammaproteobacteria</taxon>
        <taxon>Chromatiales</taxon>
        <taxon>Ectothiorhodospiraceae</taxon>
        <taxon>Inmirania</taxon>
    </lineage>
</organism>
<proteinExistence type="predicted"/>
<dbReference type="InterPro" id="IPR050189">
    <property type="entry name" value="MFS_Efflux_Transporters"/>
</dbReference>